<accession>A0ABR1EK32</accession>
<proteinExistence type="predicted"/>
<gene>
    <name evidence="3" type="primary">Necator_chrX.g23796</name>
    <name evidence="3" type="ORF">RB195_023632</name>
</gene>
<organism evidence="3 4">
    <name type="scientific">Necator americanus</name>
    <name type="common">Human hookworm</name>
    <dbReference type="NCBI Taxonomy" id="51031"/>
    <lineage>
        <taxon>Eukaryota</taxon>
        <taxon>Metazoa</taxon>
        <taxon>Ecdysozoa</taxon>
        <taxon>Nematoda</taxon>
        <taxon>Chromadorea</taxon>
        <taxon>Rhabditida</taxon>
        <taxon>Rhabditina</taxon>
        <taxon>Rhabditomorpha</taxon>
        <taxon>Strongyloidea</taxon>
        <taxon>Ancylostomatidae</taxon>
        <taxon>Bunostominae</taxon>
        <taxon>Necator</taxon>
    </lineage>
</organism>
<keyword evidence="4" id="KW-1185">Reference proteome</keyword>
<dbReference type="InterPro" id="IPR036691">
    <property type="entry name" value="Endo/exonu/phosph_ase_sf"/>
</dbReference>
<dbReference type="SUPFAM" id="SSF56219">
    <property type="entry name" value="DNase I-like"/>
    <property type="match status" value="1"/>
</dbReference>
<dbReference type="Gene3D" id="3.60.10.10">
    <property type="entry name" value="Endonuclease/exonuclease/phosphatase"/>
    <property type="match status" value="1"/>
</dbReference>
<keyword evidence="1" id="KW-0732">Signal</keyword>
<evidence type="ECO:0000256" key="1">
    <source>
        <dbReference type="SAM" id="SignalP"/>
    </source>
</evidence>
<feature type="signal peptide" evidence="1">
    <location>
        <begin position="1"/>
        <end position="18"/>
    </location>
</feature>
<sequence>MDLSLLLSILFSAFLTNANVACSPGLGIVSKLDSAEMRLDLYGALADVEATLVNDFQQEAHQIQNLEFKIARRHKMIEHMRRICTKKRLSVMNADQQKFRGELLTLHVKCEKDVSLLNVRRKSVHVYVQVTRARRQVLLREISEILHIIVDPLFAHQEGEDCSCETICDAHLPSLVELTDADLHALLGAAERIKFHVIALQETKCRRSDVRQINDGTLVIRGEKVPSRNDELKEVIRNEKSFYKFVVGDFNAKLGKATEEEYRIGRFELGDRYENGNRLAGLLSAARLLHGNSLFMKKDHRRWTWESPNGATRAEIDHILTNRRWCLLDVSVVPSFCSGSDHRLLRAKIRLSHMMEKNICYQQRRRKEVVYDDCVLEDSLSQGDWHIEEDPNVDYEMLLRGL</sequence>
<comment type="caution">
    <text evidence="3">The sequence shown here is derived from an EMBL/GenBank/DDBJ whole genome shotgun (WGS) entry which is preliminary data.</text>
</comment>
<reference evidence="3 4" key="1">
    <citation type="submission" date="2023-08" db="EMBL/GenBank/DDBJ databases">
        <title>A Necator americanus chromosomal reference genome.</title>
        <authorList>
            <person name="Ilik V."/>
            <person name="Petrzelkova K.J."/>
            <person name="Pardy F."/>
            <person name="Fuh T."/>
            <person name="Niatou-Singa F.S."/>
            <person name="Gouil Q."/>
            <person name="Baker L."/>
            <person name="Ritchie M.E."/>
            <person name="Jex A.R."/>
            <person name="Gazzola D."/>
            <person name="Li H."/>
            <person name="Toshio Fujiwara R."/>
            <person name="Zhan B."/>
            <person name="Aroian R.V."/>
            <person name="Pafco B."/>
            <person name="Schwarz E.M."/>
        </authorList>
    </citation>
    <scope>NUCLEOTIDE SEQUENCE [LARGE SCALE GENOMIC DNA]</scope>
    <source>
        <strain evidence="3 4">Aroian</strain>
        <tissue evidence="3">Whole animal</tissue>
    </source>
</reference>
<name>A0ABR1EK32_NECAM</name>
<evidence type="ECO:0000313" key="3">
    <source>
        <dbReference type="EMBL" id="KAK6762998.1"/>
    </source>
</evidence>
<dbReference type="EMBL" id="JAVFWL010000006">
    <property type="protein sequence ID" value="KAK6762998.1"/>
    <property type="molecule type" value="Genomic_DNA"/>
</dbReference>
<feature type="domain" description="Endonuclease/exonuclease/phosphatase" evidence="2">
    <location>
        <begin position="183"/>
        <end position="342"/>
    </location>
</feature>
<protein>
    <recommendedName>
        <fullName evidence="2">Endonuclease/exonuclease/phosphatase domain-containing protein</fullName>
    </recommendedName>
</protein>
<feature type="chain" id="PRO_5045279550" description="Endonuclease/exonuclease/phosphatase domain-containing protein" evidence="1">
    <location>
        <begin position="19"/>
        <end position="402"/>
    </location>
</feature>
<dbReference type="Pfam" id="PF03372">
    <property type="entry name" value="Exo_endo_phos"/>
    <property type="match status" value="1"/>
</dbReference>
<evidence type="ECO:0000313" key="4">
    <source>
        <dbReference type="Proteomes" id="UP001303046"/>
    </source>
</evidence>
<dbReference type="InterPro" id="IPR005135">
    <property type="entry name" value="Endo/exonuclease/phosphatase"/>
</dbReference>
<evidence type="ECO:0000259" key="2">
    <source>
        <dbReference type="Pfam" id="PF03372"/>
    </source>
</evidence>
<dbReference type="Proteomes" id="UP001303046">
    <property type="component" value="Unassembled WGS sequence"/>
</dbReference>